<dbReference type="PANTHER" id="PTHR28613:SF2">
    <property type="entry name" value="TRANSMEMBRANE PROTEIN 238-LIKE"/>
    <property type="match status" value="1"/>
</dbReference>
<sequence>MDYTRYVGRCMGLALIAMLMDTVGLILFFVGVFASSNFWDFLIFTGTLLIFLSLVFWILWYLGNIEVSLEELRQA</sequence>
<accession>A0AA47M8Q2</accession>
<keyword evidence="1 2" id="KW-0812">Transmembrane</keyword>
<evidence type="ECO:0000256" key="1">
    <source>
        <dbReference type="SAM" id="Phobius"/>
    </source>
</evidence>
<dbReference type="EMBL" id="JAOPHQ010005410">
    <property type="protein sequence ID" value="KAK0135698.1"/>
    <property type="molecule type" value="Genomic_DNA"/>
</dbReference>
<keyword evidence="3" id="KW-1185">Reference proteome</keyword>
<feature type="transmembrane region" description="Helical" evidence="1">
    <location>
        <begin position="12"/>
        <end position="35"/>
    </location>
</feature>
<keyword evidence="1" id="KW-0472">Membrane</keyword>
<evidence type="ECO:0000313" key="2">
    <source>
        <dbReference type="EMBL" id="KAK0135698.1"/>
    </source>
</evidence>
<dbReference type="Pfam" id="PF15125">
    <property type="entry name" value="TMEM238"/>
    <property type="match status" value="1"/>
</dbReference>
<protein>
    <submittedName>
        <fullName evidence="2">Transmembrane protein 238</fullName>
    </submittedName>
</protein>
<evidence type="ECO:0000313" key="3">
    <source>
        <dbReference type="Proteomes" id="UP001174136"/>
    </source>
</evidence>
<dbReference type="PANTHER" id="PTHR28613">
    <property type="entry name" value="SI:CH211-232M10.4-RELATED"/>
    <property type="match status" value="1"/>
</dbReference>
<reference evidence="2" key="1">
    <citation type="journal article" date="2023" name="Front. Mar. Sci.">
        <title>A new Merluccius polli reference genome to investigate the effects of global change in West African waters.</title>
        <authorList>
            <person name="Mateo J.L."/>
            <person name="Blanco-Fernandez C."/>
            <person name="Garcia-Vazquez E."/>
            <person name="Machado-Schiaffino G."/>
        </authorList>
    </citation>
    <scope>NUCLEOTIDE SEQUENCE</scope>
    <source>
        <strain evidence="2">C29</strain>
        <tissue evidence="2">Fin</tissue>
    </source>
</reference>
<gene>
    <name evidence="2" type="primary">Tmem238_2</name>
    <name evidence="2" type="ORF">N1851_028420</name>
</gene>
<feature type="transmembrane region" description="Helical" evidence="1">
    <location>
        <begin position="41"/>
        <end position="63"/>
    </location>
</feature>
<keyword evidence="1" id="KW-1133">Transmembrane helix</keyword>
<comment type="caution">
    <text evidence="2">The sequence shown here is derived from an EMBL/GenBank/DDBJ whole genome shotgun (WGS) entry which is preliminary data.</text>
</comment>
<proteinExistence type="predicted"/>
<dbReference type="InterPro" id="IPR029365">
    <property type="entry name" value="TMEM238"/>
</dbReference>
<name>A0AA47M8Q2_MERPO</name>
<dbReference type="Proteomes" id="UP001174136">
    <property type="component" value="Unassembled WGS sequence"/>
</dbReference>
<organism evidence="2 3">
    <name type="scientific">Merluccius polli</name>
    <name type="common">Benguela hake</name>
    <name type="synonym">Merluccius cadenati</name>
    <dbReference type="NCBI Taxonomy" id="89951"/>
    <lineage>
        <taxon>Eukaryota</taxon>
        <taxon>Metazoa</taxon>
        <taxon>Chordata</taxon>
        <taxon>Craniata</taxon>
        <taxon>Vertebrata</taxon>
        <taxon>Euteleostomi</taxon>
        <taxon>Actinopterygii</taxon>
        <taxon>Neopterygii</taxon>
        <taxon>Teleostei</taxon>
        <taxon>Neoteleostei</taxon>
        <taxon>Acanthomorphata</taxon>
        <taxon>Zeiogadaria</taxon>
        <taxon>Gadariae</taxon>
        <taxon>Gadiformes</taxon>
        <taxon>Gadoidei</taxon>
        <taxon>Merlucciidae</taxon>
        <taxon>Merluccius</taxon>
    </lineage>
</organism>
<dbReference type="AlphaFoldDB" id="A0AA47M8Q2"/>